<dbReference type="Gene3D" id="3.40.190.10">
    <property type="entry name" value="Periplasmic binding protein-like II"/>
    <property type="match status" value="2"/>
</dbReference>
<dbReference type="OrthoDB" id="5343002at2"/>
<name>A0A3M0CCM3_9PROT</name>
<dbReference type="PANTHER" id="PTHR35841:SF1">
    <property type="entry name" value="PHOSPHONATES-BINDING PERIPLASMIC PROTEIN"/>
    <property type="match status" value="1"/>
</dbReference>
<dbReference type="Proteomes" id="UP000271227">
    <property type="component" value="Unassembled WGS sequence"/>
</dbReference>
<evidence type="ECO:0000313" key="2">
    <source>
        <dbReference type="Proteomes" id="UP000271227"/>
    </source>
</evidence>
<reference evidence="1 2" key="1">
    <citation type="submission" date="2018-10" db="EMBL/GenBank/DDBJ databases">
        <title>Genomic Encyclopedia of Archaeal and Bacterial Type Strains, Phase II (KMG-II): from individual species to whole genera.</title>
        <authorList>
            <person name="Goeker M."/>
        </authorList>
    </citation>
    <scope>NUCLEOTIDE SEQUENCE [LARGE SCALE GENOMIC DNA]</scope>
    <source>
        <strain evidence="1 2">DSM 25217</strain>
    </source>
</reference>
<protein>
    <submittedName>
        <fullName evidence="1">Phosphonate transport system substrate-binding protein</fullName>
    </submittedName>
</protein>
<comment type="caution">
    <text evidence="1">The sequence shown here is derived from an EMBL/GenBank/DDBJ whole genome shotgun (WGS) entry which is preliminary data.</text>
</comment>
<dbReference type="Pfam" id="PF12974">
    <property type="entry name" value="Phosphonate-bd"/>
    <property type="match status" value="1"/>
</dbReference>
<evidence type="ECO:0000313" key="1">
    <source>
        <dbReference type="EMBL" id="RMB04496.1"/>
    </source>
</evidence>
<sequence>MKKIDKYFGRSGPWWRASCLIAGFVLLYHSAGVAAAEGERKDLTFGVVPQVSPARLAAAWVPFIQRLGAETGFVIRLRTAKTVAIFEERLGQGLYDIAYMNPYTFTVSNEHPGYRALARQKNKRIRGLIIVRHDSAFKTLDDLAGHTVAFSTGGAFAATLLNRAEFRRRGIDISAQFVGFQDSVYQLVAVGRLPAGGGVPRTFRAMPDEITDQLRILHETPDYTAHAIATHPRIGSDVRRALLQALLALDASVEGRQLLALNRFPGFEEAGDADWDDVRALNLDRILNQP</sequence>
<accession>A0A3M0CCM3</accession>
<keyword evidence="2" id="KW-1185">Reference proteome</keyword>
<dbReference type="InParanoid" id="A0A3M0CCM3"/>
<organism evidence="1 2">
    <name type="scientific">Eilatimonas milleporae</name>
    <dbReference type="NCBI Taxonomy" id="911205"/>
    <lineage>
        <taxon>Bacteria</taxon>
        <taxon>Pseudomonadati</taxon>
        <taxon>Pseudomonadota</taxon>
        <taxon>Alphaproteobacteria</taxon>
        <taxon>Kordiimonadales</taxon>
        <taxon>Kordiimonadaceae</taxon>
        <taxon>Eilatimonas</taxon>
    </lineage>
</organism>
<dbReference type="PANTHER" id="PTHR35841">
    <property type="entry name" value="PHOSPHONATES-BINDING PERIPLASMIC PROTEIN"/>
    <property type="match status" value="1"/>
</dbReference>
<dbReference type="EMBL" id="REFR01000013">
    <property type="protein sequence ID" value="RMB04496.1"/>
    <property type="molecule type" value="Genomic_DNA"/>
</dbReference>
<dbReference type="AlphaFoldDB" id="A0A3M0CCM3"/>
<proteinExistence type="predicted"/>
<gene>
    <name evidence="1" type="ORF">BXY39_2759</name>
</gene>
<dbReference type="SUPFAM" id="SSF53850">
    <property type="entry name" value="Periplasmic binding protein-like II"/>
    <property type="match status" value="1"/>
</dbReference>